<gene>
    <name evidence="2" type="ORF">MTBBW1_1020003</name>
</gene>
<dbReference type="Pfam" id="PF22296">
    <property type="entry name" value="bAvd"/>
    <property type="match status" value="1"/>
</dbReference>
<dbReference type="EMBL" id="FWEV01000005">
    <property type="protein sequence ID" value="SLM27479.1"/>
    <property type="molecule type" value="Genomic_DNA"/>
</dbReference>
<accession>A0A1W1H4S9</accession>
<proteinExistence type="predicted"/>
<dbReference type="AlphaFoldDB" id="A0A1W1H4S9"/>
<dbReference type="Gene3D" id="1.20.1440.60">
    <property type="entry name" value="23S rRNA-intervening sequence"/>
    <property type="match status" value="1"/>
</dbReference>
<dbReference type="InterPro" id="IPR055360">
    <property type="entry name" value="bAvd"/>
</dbReference>
<dbReference type="NCBIfam" id="NF033474">
    <property type="entry name" value="DivGenRetAVD"/>
    <property type="match status" value="1"/>
</dbReference>
<organism evidence="2 3">
    <name type="scientific">Desulfamplus magnetovallimortis</name>
    <dbReference type="NCBI Taxonomy" id="1246637"/>
    <lineage>
        <taxon>Bacteria</taxon>
        <taxon>Pseudomonadati</taxon>
        <taxon>Thermodesulfobacteriota</taxon>
        <taxon>Desulfobacteria</taxon>
        <taxon>Desulfobacterales</taxon>
        <taxon>Desulfobacteraceae</taxon>
        <taxon>Desulfamplus</taxon>
    </lineage>
</organism>
<keyword evidence="3" id="KW-1185">Reference proteome</keyword>
<dbReference type="CDD" id="cd16376">
    <property type="entry name" value="Avd_like"/>
    <property type="match status" value="1"/>
</dbReference>
<evidence type="ECO:0000313" key="3">
    <source>
        <dbReference type="Proteomes" id="UP000191931"/>
    </source>
</evidence>
<sequence length="109" mass="12809">MSPRYPIFEHWYKTLDWILGAIEKYPKNARFSIASRIGSISLDAMELLIEAIYTKNRKPILDQFNMQLEKLRIFFRLSHDRRYISTVQYGYISKAIDTAGKMAGGWKKS</sequence>
<dbReference type="OrthoDB" id="9814817at2"/>
<dbReference type="RefSeq" id="WP_080803816.1">
    <property type="nucleotide sequence ID" value="NZ_LT828545.1"/>
</dbReference>
<feature type="domain" description="bAvd-like" evidence="1">
    <location>
        <begin position="11"/>
        <end position="109"/>
    </location>
</feature>
<dbReference type="InterPro" id="IPR036583">
    <property type="entry name" value="23S_rRNA_IVS_sf"/>
</dbReference>
<dbReference type="SUPFAM" id="SSF158446">
    <property type="entry name" value="IVS-encoded protein-like"/>
    <property type="match status" value="1"/>
</dbReference>
<name>A0A1W1H4S9_9BACT</name>
<protein>
    <recommendedName>
        <fullName evidence="1">bAvd-like domain-containing protein</fullName>
    </recommendedName>
</protein>
<dbReference type="STRING" id="1246637.MTBBW1_1020003"/>
<dbReference type="Proteomes" id="UP000191931">
    <property type="component" value="Unassembled WGS sequence"/>
</dbReference>
<reference evidence="2 3" key="1">
    <citation type="submission" date="2017-03" db="EMBL/GenBank/DDBJ databases">
        <authorList>
            <person name="Afonso C.L."/>
            <person name="Miller P.J."/>
            <person name="Scott M.A."/>
            <person name="Spackman E."/>
            <person name="Goraichik I."/>
            <person name="Dimitrov K.M."/>
            <person name="Suarez D.L."/>
            <person name="Swayne D.E."/>
        </authorList>
    </citation>
    <scope>NUCLEOTIDE SEQUENCE [LARGE SCALE GENOMIC DNA]</scope>
    <source>
        <strain evidence="2">PRJEB14757</strain>
    </source>
</reference>
<evidence type="ECO:0000259" key="1">
    <source>
        <dbReference type="Pfam" id="PF22296"/>
    </source>
</evidence>
<evidence type="ECO:0000313" key="2">
    <source>
        <dbReference type="EMBL" id="SLM27479.1"/>
    </source>
</evidence>